<feature type="region of interest" description="Disordered" evidence="1">
    <location>
        <begin position="29"/>
        <end position="48"/>
    </location>
</feature>
<dbReference type="AlphaFoldDB" id="A0A5J4SRP2"/>
<name>A0A5J4SRP2_9ZZZZ</name>
<gene>
    <name evidence="2" type="ORF">EZS27_004530</name>
</gene>
<comment type="caution">
    <text evidence="2">The sequence shown here is derived from an EMBL/GenBank/DDBJ whole genome shotgun (WGS) entry which is preliminary data.</text>
</comment>
<sequence length="48" mass="5366">MKKFNIVFLSILTLCLFICIHSCRTSENHPTLEQGFANPPASARPGVY</sequence>
<organism evidence="2">
    <name type="scientific">termite gut metagenome</name>
    <dbReference type="NCBI Taxonomy" id="433724"/>
    <lineage>
        <taxon>unclassified sequences</taxon>
        <taxon>metagenomes</taxon>
        <taxon>organismal metagenomes</taxon>
    </lineage>
</organism>
<feature type="non-terminal residue" evidence="2">
    <location>
        <position position="48"/>
    </location>
</feature>
<proteinExistence type="predicted"/>
<evidence type="ECO:0000256" key="1">
    <source>
        <dbReference type="SAM" id="MobiDB-lite"/>
    </source>
</evidence>
<reference evidence="2" key="1">
    <citation type="submission" date="2019-03" db="EMBL/GenBank/DDBJ databases">
        <title>Single cell metagenomics reveals metabolic interactions within the superorganism composed of flagellate Streblomastix strix and complex community of Bacteroidetes bacteria on its surface.</title>
        <authorList>
            <person name="Treitli S.C."/>
            <person name="Kolisko M."/>
            <person name="Husnik F."/>
            <person name="Keeling P."/>
            <person name="Hampl V."/>
        </authorList>
    </citation>
    <scope>NUCLEOTIDE SEQUENCE</scope>
    <source>
        <strain evidence="2">STM</strain>
    </source>
</reference>
<accession>A0A5J4SRP2</accession>
<dbReference type="EMBL" id="SNRY01000079">
    <property type="protein sequence ID" value="KAA6347993.1"/>
    <property type="molecule type" value="Genomic_DNA"/>
</dbReference>
<evidence type="ECO:0000313" key="2">
    <source>
        <dbReference type="EMBL" id="KAA6347993.1"/>
    </source>
</evidence>
<protein>
    <submittedName>
        <fullName evidence="2">Uncharacterized protein</fullName>
    </submittedName>
</protein>